<reference evidence="1" key="1">
    <citation type="submission" date="2019-12" db="EMBL/GenBank/DDBJ databases">
        <title>Genome sequencing and annotation of Brassica cretica.</title>
        <authorList>
            <person name="Studholme D.J."/>
            <person name="Sarris P.F."/>
        </authorList>
    </citation>
    <scope>NUCLEOTIDE SEQUENCE</scope>
    <source>
        <strain evidence="1">PFS-102/07</strain>
        <tissue evidence="1">Leaf</tissue>
    </source>
</reference>
<dbReference type="PANTHER" id="PTHR46361">
    <property type="entry name" value="ELECTRON CARRIER/ PROTEIN DISULFIDE OXIDOREDUCTASE"/>
    <property type="match status" value="1"/>
</dbReference>
<dbReference type="Gene3D" id="1.10.10.10">
    <property type="entry name" value="Winged helix-like DNA-binding domain superfamily/Winged helix DNA-binding domain"/>
    <property type="match status" value="1"/>
</dbReference>
<dbReference type="EMBL" id="QGKY02000246">
    <property type="protein sequence ID" value="KAF2585391.1"/>
    <property type="molecule type" value="Genomic_DNA"/>
</dbReference>
<dbReference type="SUPFAM" id="SSF46785">
    <property type="entry name" value="Winged helix' DNA-binding domain"/>
    <property type="match status" value="1"/>
</dbReference>
<dbReference type="InterPro" id="IPR036388">
    <property type="entry name" value="WH-like_DNA-bd_sf"/>
</dbReference>
<dbReference type="PANTHER" id="PTHR46361:SF1">
    <property type="entry name" value="F26K24.21 PROTEIN"/>
    <property type="match status" value="1"/>
</dbReference>
<organism evidence="1">
    <name type="scientific">Brassica cretica</name>
    <name type="common">Mustard</name>
    <dbReference type="NCBI Taxonomy" id="69181"/>
    <lineage>
        <taxon>Eukaryota</taxon>
        <taxon>Viridiplantae</taxon>
        <taxon>Streptophyta</taxon>
        <taxon>Embryophyta</taxon>
        <taxon>Tracheophyta</taxon>
        <taxon>Spermatophyta</taxon>
        <taxon>Magnoliopsida</taxon>
        <taxon>eudicotyledons</taxon>
        <taxon>Gunneridae</taxon>
        <taxon>Pentapetalae</taxon>
        <taxon>rosids</taxon>
        <taxon>malvids</taxon>
        <taxon>Brassicales</taxon>
        <taxon>Brassicaceae</taxon>
        <taxon>Brassiceae</taxon>
        <taxon>Brassica</taxon>
    </lineage>
</organism>
<proteinExistence type="predicted"/>
<protein>
    <submittedName>
        <fullName evidence="1">Uncharacterized protein</fullName>
    </submittedName>
</protein>
<dbReference type="InterPro" id="IPR036390">
    <property type="entry name" value="WH_DNA-bd_sf"/>
</dbReference>
<accession>A0A8S9JTN3</accession>
<sequence>MLAVEIGKKLAKKHFIHHVFGENDFEDGTHCYRLLEHEPFISNCYNFRGSTNDMEPQDAVMVGQKLFKIMTAILESYSSDDHSRVDYMRISQSEEFRRYKEDFSEGKKLLKWIMSYVDANKAGLLTHLLGEDGGGSVHIVYQDYDWSINS</sequence>
<name>A0A8S9JTN3_BRACR</name>
<comment type="caution">
    <text evidence="1">The sequence shown here is derived from an EMBL/GenBank/DDBJ whole genome shotgun (WGS) entry which is preliminary data.</text>
</comment>
<evidence type="ECO:0000313" key="1">
    <source>
        <dbReference type="EMBL" id="KAF2585391.1"/>
    </source>
</evidence>
<gene>
    <name evidence="1" type="ORF">F2Q70_00037476</name>
</gene>
<dbReference type="AlphaFoldDB" id="A0A8S9JTN3"/>